<reference evidence="1 2" key="1">
    <citation type="journal article" date="2022" name="bioRxiv">
        <title>The genome of the oomycete Peronosclerospora sorghi, a cosmopolitan pathogen of maize and sorghum, is inflated with dispersed pseudogenes.</title>
        <authorList>
            <person name="Fletcher K."/>
            <person name="Martin F."/>
            <person name="Isakeit T."/>
            <person name="Cavanaugh K."/>
            <person name="Magill C."/>
            <person name="Michelmore R."/>
        </authorList>
    </citation>
    <scope>NUCLEOTIDE SEQUENCE [LARGE SCALE GENOMIC DNA]</scope>
    <source>
        <strain evidence="1">P6</strain>
    </source>
</reference>
<protein>
    <submittedName>
        <fullName evidence="1">Uncharacterized protein</fullName>
    </submittedName>
</protein>
<accession>A0ACC0WN33</accession>
<keyword evidence="2" id="KW-1185">Reference proteome</keyword>
<evidence type="ECO:0000313" key="1">
    <source>
        <dbReference type="EMBL" id="KAI9920288.1"/>
    </source>
</evidence>
<organism evidence="1 2">
    <name type="scientific">Peronosclerospora sorghi</name>
    <dbReference type="NCBI Taxonomy" id="230839"/>
    <lineage>
        <taxon>Eukaryota</taxon>
        <taxon>Sar</taxon>
        <taxon>Stramenopiles</taxon>
        <taxon>Oomycota</taxon>
        <taxon>Peronosporomycetes</taxon>
        <taxon>Peronosporales</taxon>
        <taxon>Peronosporaceae</taxon>
        <taxon>Peronosclerospora</taxon>
    </lineage>
</organism>
<dbReference type="Proteomes" id="UP001163321">
    <property type="component" value="Chromosome 10"/>
</dbReference>
<comment type="caution">
    <text evidence="1">The sequence shown here is derived from an EMBL/GenBank/DDBJ whole genome shotgun (WGS) entry which is preliminary data.</text>
</comment>
<evidence type="ECO:0000313" key="2">
    <source>
        <dbReference type="Proteomes" id="UP001163321"/>
    </source>
</evidence>
<dbReference type="EMBL" id="CM047589">
    <property type="protein sequence ID" value="KAI9920288.1"/>
    <property type="molecule type" value="Genomic_DNA"/>
</dbReference>
<name>A0ACC0WN33_9STRA</name>
<gene>
    <name evidence="1" type="ORF">PsorP6_015654</name>
</gene>
<sequence length="61" mass="7148">MTNESGKENALEVEVKLVEFNKQGEPDRSNDKDFIDIPLRILLFFESESAWTTRIKRSFDL</sequence>
<proteinExistence type="predicted"/>